<feature type="region of interest" description="Disordered" evidence="2">
    <location>
        <begin position="1"/>
        <end position="20"/>
    </location>
</feature>
<dbReference type="EMBL" id="BRXX01000135">
    <property type="protein sequence ID" value="GMH93135.1"/>
    <property type="molecule type" value="Genomic_DNA"/>
</dbReference>
<evidence type="ECO:0000259" key="3">
    <source>
        <dbReference type="PROSITE" id="PS50056"/>
    </source>
</evidence>
<dbReference type="CDD" id="cd14494">
    <property type="entry name" value="PTP_DSP_cys"/>
    <property type="match status" value="1"/>
</dbReference>
<feature type="compositionally biased region" description="Low complexity" evidence="2">
    <location>
        <begin position="358"/>
        <end position="368"/>
    </location>
</feature>
<keyword evidence="5" id="KW-1185">Reference proteome</keyword>
<feature type="domain" description="Tyrosine specific protein phosphatases" evidence="3">
    <location>
        <begin position="237"/>
        <end position="311"/>
    </location>
</feature>
<evidence type="ECO:0000313" key="4">
    <source>
        <dbReference type="EMBL" id="GMH93135.1"/>
    </source>
</evidence>
<dbReference type="InterPro" id="IPR000387">
    <property type="entry name" value="Tyr_Pase_dom"/>
</dbReference>
<dbReference type="SUPFAM" id="SSF52799">
    <property type="entry name" value="(Phosphotyrosine protein) phosphatases II"/>
    <property type="match status" value="1"/>
</dbReference>
<dbReference type="InterPro" id="IPR029021">
    <property type="entry name" value="Prot-tyrosine_phosphatase-like"/>
</dbReference>
<feature type="compositionally biased region" description="Low complexity" evidence="2">
    <location>
        <begin position="465"/>
        <end position="482"/>
    </location>
</feature>
<dbReference type="PROSITE" id="PS00383">
    <property type="entry name" value="TYR_PHOSPHATASE_1"/>
    <property type="match status" value="1"/>
</dbReference>
<dbReference type="PROSITE" id="PS50056">
    <property type="entry name" value="TYR_PHOSPHATASE_2"/>
    <property type="match status" value="1"/>
</dbReference>
<evidence type="ECO:0000256" key="2">
    <source>
        <dbReference type="SAM" id="MobiDB-lite"/>
    </source>
</evidence>
<feature type="compositionally biased region" description="Basic and acidic residues" evidence="2">
    <location>
        <begin position="421"/>
        <end position="437"/>
    </location>
</feature>
<name>A0A9W7BSA2_9STRA</name>
<feature type="compositionally biased region" description="Low complexity" evidence="2">
    <location>
        <begin position="536"/>
        <end position="547"/>
    </location>
</feature>
<proteinExistence type="predicted"/>
<dbReference type="InterPro" id="IPR050561">
    <property type="entry name" value="PTP"/>
</dbReference>
<feature type="region of interest" description="Disordered" evidence="2">
    <location>
        <begin position="52"/>
        <end position="98"/>
    </location>
</feature>
<dbReference type="InterPro" id="IPR016130">
    <property type="entry name" value="Tyr_Pase_AS"/>
</dbReference>
<dbReference type="GO" id="GO:0016791">
    <property type="term" value="F:phosphatase activity"/>
    <property type="evidence" value="ECO:0007669"/>
    <property type="project" value="UniProtKB-ARBA"/>
</dbReference>
<dbReference type="Proteomes" id="UP001165160">
    <property type="component" value="Unassembled WGS sequence"/>
</dbReference>
<accession>A0A9W7BSA2</accession>
<dbReference type="Pfam" id="PF22784">
    <property type="entry name" value="PTP-SAK"/>
    <property type="match status" value="1"/>
</dbReference>
<feature type="compositionally biased region" description="Polar residues" evidence="2">
    <location>
        <begin position="63"/>
        <end position="72"/>
    </location>
</feature>
<feature type="region of interest" description="Disordered" evidence="2">
    <location>
        <begin position="327"/>
        <end position="598"/>
    </location>
</feature>
<dbReference type="AlphaFoldDB" id="A0A9W7BSA2"/>
<dbReference type="InterPro" id="IPR057023">
    <property type="entry name" value="PTP-SAK"/>
</dbReference>
<organism evidence="4 5">
    <name type="scientific">Triparma verrucosa</name>
    <dbReference type="NCBI Taxonomy" id="1606542"/>
    <lineage>
        <taxon>Eukaryota</taxon>
        <taxon>Sar</taxon>
        <taxon>Stramenopiles</taxon>
        <taxon>Ochrophyta</taxon>
        <taxon>Bolidophyceae</taxon>
        <taxon>Parmales</taxon>
        <taxon>Triparmaceae</taxon>
        <taxon>Triparma</taxon>
    </lineage>
</organism>
<protein>
    <recommendedName>
        <fullName evidence="3">Tyrosine specific protein phosphatases domain-containing protein</fullName>
    </recommendedName>
</protein>
<comment type="caution">
    <text evidence="4">The sequence shown here is derived from an EMBL/GenBank/DDBJ whole genome shotgun (WGS) entry which is preliminary data.</text>
</comment>
<evidence type="ECO:0000256" key="1">
    <source>
        <dbReference type="ARBA" id="ARBA00022801"/>
    </source>
</evidence>
<feature type="compositionally biased region" description="Basic and acidic residues" evidence="2">
    <location>
        <begin position="327"/>
        <end position="345"/>
    </location>
</feature>
<dbReference type="PANTHER" id="PTHR23339">
    <property type="entry name" value="TYROSINE SPECIFIC PROTEIN PHOSPHATASE AND DUAL SPECIFICITY PROTEIN PHOSPHATASE"/>
    <property type="match status" value="1"/>
</dbReference>
<sequence>MVVSSPQRHVTQLGTNNTAHMTPLAVHPDRVLAAPFQKTGVAADQTAISITDGEKSAPLGPNANLNSSSLTPQKRPAGGAEAPSAKKRSSEPKPLTGLNDRLFPALELYDVIEQKREEYVGPTTESNWVLPGKLLCGAYPGVEDDDENMTLLWSILNCGITTFCCLQVEYPGPEVTEQMWRSGQAIRPYYNDVVQIIDHVDNMRKINPQAQHEKVTNSDNLDFVHIPIVDCSVTDDTTIINLCQNLVDRIAKGETIYLHCWGGHGRTGTAICIMLHMMYGMKSGQCLKYCQFVHDLRRIPIAVGSPQTQMQRDQVIRVIAFLEKKKKEEEEVQRRERTNSLKRDSSISPSNKAKKGSPSKGKSSPGKGAMDGFEIHNGSNGQGSGSGDAPSVEAADVGGRRSRIASNTGGTGNSGKKSLRQLREQSREKRREVEKTELPQQQQLSDNDMLISGLQLVKVKEASGSTTNTPNTPNTTSPMPTSKDSPSKEKTAESTPDNSPPMADIKAPSISISSSSSNRNSNSNKDSSKLPLVVSNTTNPNTKNTTPDGKGKHKGSNSNGKVDEIMMASPVGVSVKPIKPMPPSGGKNRGTFQKRVAK</sequence>
<reference evidence="5" key="1">
    <citation type="journal article" date="2023" name="Commun. Biol.">
        <title>Genome analysis of Parmales, the sister group of diatoms, reveals the evolutionary specialization of diatoms from phago-mixotrophs to photoautotrophs.</title>
        <authorList>
            <person name="Ban H."/>
            <person name="Sato S."/>
            <person name="Yoshikawa S."/>
            <person name="Yamada K."/>
            <person name="Nakamura Y."/>
            <person name="Ichinomiya M."/>
            <person name="Sato N."/>
            <person name="Blanc-Mathieu R."/>
            <person name="Endo H."/>
            <person name="Kuwata A."/>
            <person name="Ogata H."/>
        </authorList>
    </citation>
    <scope>NUCLEOTIDE SEQUENCE [LARGE SCALE GENOMIC DNA]</scope>
    <source>
        <strain evidence="5">NIES 3699</strain>
    </source>
</reference>
<feature type="compositionally biased region" description="Low complexity" evidence="2">
    <location>
        <begin position="509"/>
        <end position="525"/>
    </location>
</feature>
<gene>
    <name evidence="4" type="ORF">TrVE_jg8488</name>
</gene>
<evidence type="ECO:0000313" key="5">
    <source>
        <dbReference type="Proteomes" id="UP001165160"/>
    </source>
</evidence>
<keyword evidence="1" id="KW-0378">Hydrolase</keyword>
<dbReference type="Gene3D" id="3.90.190.10">
    <property type="entry name" value="Protein tyrosine phosphatase superfamily"/>
    <property type="match status" value="1"/>
</dbReference>